<dbReference type="Proteomes" id="UP001224418">
    <property type="component" value="Unassembled WGS sequence"/>
</dbReference>
<protein>
    <submittedName>
        <fullName evidence="1">Galactose mutarotase-like enzyme</fullName>
    </submittedName>
</protein>
<comment type="caution">
    <text evidence="1">The sequence shown here is derived from an EMBL/GenBank/DDBJ whole genome shotgun (WGS) entry which is preliminary data.</text>
</comment>
<reference evidence="1 2" key="1">
    <citation type="submission" date="2023-07" db="EMBL/GenBank/DDBJ databases">
        <title>Genomic Encyclopedia of Type Strains, Phase IV (KMG-IV): sequencing the most valuable type-strain genomes for metagenomic binning, comparative biology and taxonomic classification.</title>
        <authorList>
            <person name="Goeker M."/>
        </authorList>
    </citation>
    <scope>NUCLEOTIDE SEQUENCE [LARGE SCALE GENOMIC DNA]</scope>
    <source>
        <strain evidence="1 2">DSM 1400</strain>
    </source>
</reference>
<proteinExistence type="predicted"/>
<name>A0ABU0JQM8_HATLI</name>
<dbReference type="RefSeq" id="WP_111943797.1">
    <property type="nucleotide sequence ID" value="NZ_BAAACJ010000024.1"/>
</dbReference>
<dbReference type="InterPro" id="IPR014718">
    <property type="entry name" value="GH-type_carb-bd"/>
</dbReference>
<dbReference type="Gene3D" id="2.70.98.10">
    <property type="match status" value="1"/>
</dbReference>
<keyword evidence="2" id="KW-1185">Reference proteome</keyword>
<dbReference type="EMBL" id="JAUSWN010000001">
    <property type="protein sequence ID" value="MDQ0478478.1"/>
    <property type="molecule type" value="Genomic_DNA"/>
</dbReference>
<evidence type="ECO:0000313" key="1">
    <source>
        <dbReference type="EMBL" id="MDQ0478478.1"/>
    </source>
</evidence>
<sequence length="310" mass="36328">MHTDVIFKGEKGIQLENANIQIIVLPKFGGKIASIYHKNKKFEFAFQNKEKIYKKPKLYSNFSQFDAAGLDDAFPTIDQCEVEYMGKKIIYPDHGEIWTSDFQVISIEENKVKLRYVSRILPYEYIKTISLKNNKIKIEYSIENHGDEKFPCIWAAHFLINCNEDMEIRLPKGTNYVRNVQKSSRLGQINTIHTYPLTEDLQGNEYNLSKVLSESSNHTEKYYVNNKVNEGMCSIYFQNVNLEYILKYDKEVLPYLGFWVTEGGFRGDYNCALEPTNGFYDNIDIAKKEDKIFYLKAHDKLEFNMEIEIR</sequence>
<evidence type="ECO:0000313" key="2">
    <source>
        <dbReference type="Proteomes" id="UP001224418"/>
    </source>
</evidence>
<accession>A0ABU0JQM8</accession>
<dbReference type="SUPFAM" id="SSF74650">
    <property type="entry name" value="Galactose mutarotase-like"/>
    <property type="match status" value="1"/>
</dbReference>
<gene>
    <name evidence="1" type="ORF">QOZ93_000179</name>
</gene>
<organism evidence="1 2">
    <name type="scientific">Hathewaya limosa</name>
    <name type="common">Clostridium limosum</name>
    <dbReference type="NCBI Taxonomy" id="1536"/>
    <lineage>
        <taxon>Bacteria</taxon>
        <taxon>Bacillati</taxon>
        <taxon>Bacillota</taxon>
        <taxon>Clostridia</taxon>
        <taxon>Eubacteriales</taxon>
        <taxon>Clostridiaceae</taxon>
        <taxon>Hathewaya</taxon>
    </lineage>
</organism>
<dbReference type="InterPro" id="IPR011013">
    <property type="entry name" value="Gal_mutarotase_sf_dom"/>
</dbReference>